<keyword evidence="2" id="KW-0732">Signal</keyword>
<reference evidence="4" key="1">
    <citation type="submission" date="2017-04" db="EMBL/GenBank/DDBJ databases">
        <title>Plasmodium gonderi genome.</title>
        <authorList>
            <person name="Arisue N."/>
            <person name="Honma H."/>
            <person name="Kawai S."/>
            <person name="Tougan T."/>
            <person name="Tanabe K."/>
            <person name="Horii T."/>
        </authorList>
    </citation>
    <scope>NUCLEOTIDE SEQUENCE [LARGE SCALE GENOMIC DNA]</scope>
    <source>
        <strain evidence="4">ATCC 30045</strain>
    </source>
</reference>
<feature type="compositionally biased region" description="Basic and acidic residues" evidence="1">
    <location>
        <begin position="131"/>
        <end position="145"/>
    </location>
</feature>
<feature type="compositionally biased region" description="Polar residues" evidence="1">
    <location>
        <begin position="179"/>
        <end position="189"/>
    </location>
</feature>
<comment type="caution">
    <text evidence="3">The sequence shown here is derived from an EMBL/GenBank/DDBJ whole genome shotgun (WGS) entry which is preliminary data.</text>
</comment>
<protein>
    <submittedName>
        <fullName evidence="3">Uncharacterized protein</fullName>
    </submittedName>
</protein>
<feature type="chain" id="PRO_5012801744" evidence="2">
    <location>
        <begin position="21"/>
        <end position="299"/>
    </location>
</feature>
<accession>A0A1Y1JA17</accession>
<dbReference type="GeneID" id="39745810"/>
<sequence>MKYLILLHILILYIYKYYEKKNTNGDVLHLSLTTGGDGKVLALDGNVSYRRMLYQRKGRRRRRGRGRGTRGRRAKKLERRRKAQRRKARREEKKRKRQRKRAERKRKRKERKKRRQEKKERKKEKKRRKKEEKALQKERERKQNNEQEIDSNLNSKQNEHDEVGQDGSEYLSKDGNNYVHHQNGPNTASPGGAGGILSPRNNAEKIGQNNNLYGRNGEPIDTDKLHPALYEEGNHEEISDEYDNSGQTGTSTADGDNNLGSPHESQLGGNVKVIHFDKLKRKPKNIIINKIKGILNMLE</sequence>
<feature type="compositionally biased region" description="Polar residues" evidence="1">
    <location>
        <begin position="244"/>
        <end position="267"/>
    </location>
</feature>
<organism evidence="3 4">
    <name type="scientific">Plasmodium gonderi</name>
    <dbReference type="NCBI Taxonomy" id="77519"/>
    <lineage>
        <taxon>Eukaryota</taxon>
        <taxon>Sar</taxon>
        <taxon>Alveolata</taxon>
        <taxon>Apicomplexa</taxon>
        <taxon>Aconoidasida</taxon>
        <taxon>Haemosporida</taxon>
        <taxon>Plasmodiidae</taxon>
        <taxon>Plasmodium</taxon>
        <taxon>Plasmodium (Plasmodium)</taxon>
    </lineage>
</organism>
<name>A0A1Y1JA17_PLAGO</name>
<dbReference type="RefSeq" id="XP_028541699.1">
    <property type="nucleotide sequence ID" value="XM_028685898.1"/>
</dbReference>
<dbReference type="OMA" id="NSFHTNN"/>
<feature type="compositionally biased region" description="Basic residues" evidence="1">
    <location>
        <begin position="56"/>
        <end position="130"/>
    </location>
</feature>
<evidence type="ECO:0000313" key="3">
    <source>
        <dbReference type="EMBL" id="GAW79110.1"/>
    </source>
</evidence>
<dbReference type="AlphaFoldDB" id="A0A1Y1JA17"/>
<proteinExistence type="predicted"/>
<feature type="region of interest" description="Disordered" evidence="1">
    <location>
        <begin position="236"/>
        <end position="267"/>
    </location>
</feature>
<evidence type="ECO:0000256" key="1">
    <source>
        <dbReference type="SAM" id="MobiDB-lite"/>
    </source>
</evidence>
<feature type="region of interest" description="Disordered" evidence="1">
    <location>
        <begin position="56"/>
        <end position="224"/>
    </location>
</feature>
<gene>
    <name evidence="3" type="ORF">PGO_020800</name>
</gene>
<keyword evidence="4" id="KW-1185">Reference proteome</keyword>
<feature type="signal peptide" evidence="2">
    <location>
        <begin position="1"/>
        <end position="20"/>
    </location>
</feature>
<evidence type="ECO:0000313" key="4">
    <source>
        <dbReference type="Proteomes" id="UP000195521"/>
    </source>
</evidence>
<evidence type="ECO:0000256" key="2">
    <source>
        <dbReference type="SAM" id="SignalP"/>
    </source>
</evidence>
<dbReference type="Proteomes" id="UP000195521">
    <property type="component" value="Unassembled WGS sequence"/>
</dbReference>
<dbReference type="EMBL" id="BDQF01000002">
    <property type="protein sequence ID" value="GAW79110.1"/>
    <property type="molecule type" value="Genomic_DNA"/>
</dbReference>